<dbReference type="Proteomes" id="UP001341840">
    <property type="component" value="Unassembled WGS sequence"/>
</dbReference>
<gene>
    <name evidence="3" type="ORF">PIB30_016815</name>
</gene>
<evidence type="ECO:0000259" key="2">
    <source>
        <dbReference type="Pfam" id="PF25104"/>
    </source>
</evidence>
<evidence type="ECO:0000313" key="3">
    <source>
        <dbReference type="EMBL" id="MED6132175.1"/>
    </source>
</evidence>
<dbReference type="PANTHER" id="PTHR36786">
    <property type="entry name" value="2-ISOPROPYLMALATE SYNTHASE"/>
    <property type="match status" value="1"/>
</dbReference>
<comment type="caution">
    <text evidence="3">The sequence shown here is derived from an EMBL/GenBank/DDBJ whole genome shotgun (WGS) entry which is preliminary data.</text>
</comment>
<reference evidence="3 4" key="1">
    <citation type="journal article" date="2023" name="Plants (Basel)">
        <title>Bridging the Gap: Combining Genomics and Transcriptomics Approaches to Understand Stylosanthes scabra, an Orphan Legume from the Brazilian Caatinga.</title>
        <authorList>
            <person name="Ferreira-Neto J.R.C."/>
            <person name="da Silva M.D."/>
            <person name="Binneck E."/>
            <person name="de Melo N.F."/>
            <person name="da Silva R.H."/>
            <person name="de Melo A.L.T.M."/>
            <person name="Pandolfi V."/>
            <person name="Bustamante F.O."/>
            <person name="Brasileiro-Vidal A.C."/>
            <person name="Benko-Iseppon A.M."/>
        </authorList>
    </citation>
    <scope>NUCLEOTIDE SEQUENCE [LARGE SCALE GENOMIC DNA]</scope>
    <source>
        <tissue evidence="3">Leaves</tissue>
    </source>
</reference>
<feature type="region of interest" description="Disordered" evidence="1">
    <location>
        <begin position="646"/>
        <end position="675"/>
    </location>
</feature>
<sequence>MENPKTPYLNHGDPLHSFESIFHKLRTAFQTLFSALPLFHDHHASGPDPDPDPNSRIRPLLEDAAILLRCCLVSLTLSLSDRKFLLDNTRFIHRAVHAFVSVDVATSRRRTFLRFRNFISGADVELSDSCRPILCTLLEVVADELLRHRTLRSYLMLVDSVSSMDEKLFVCNSMHDDFASVLLVISAHFNLSISNKNAFENFAGRLFMHFDKDSRFPGLCPTPAISLLMDPTVSSAPKMFQAHAISLLSEAIDAGLDSNNLAPNFNRDLIAFQKAVVLYSIHVTNLQIDGFYLVSKCGYGLPQHERCHPTFQSSILQATNTKLNQVLLLSNNSCKISSETKANILADCIAFMKERQCIFADSYRGMAVSILEGLIHRAFSQGASRDVFCAKENTSATDICLLASVLKLMGVSLLQTIKGLSNSGDSGCLKTMKSTAIREKYGSLISHVQHFQEMKFCLPFEALLCDLMKMQQTSRNVSKSMIVHFSSLLSISFSSDLHLLAKGCIYVIMALMSFYAFEEGDLVSLDPLRRQPLQSCSLVIQSDKTEQGVEVQDKQSIYKVVEKFINIQRVNLRSGSSTFCNSSEDEKENTCNGEAFLGCIIGQPKALDDYDELVDFLVCSTGKNYFSWLNNRERYRKWRHEKMIDKRKTKKKKVMNGKSFKRQKKGRPTKHRIWS</sequence>
<proteinExistence type="predicted"/>
<keyword evidence="4" id="KW-1185">Reference proteome</keyword>
<dbReference type="PANTHER" id="PTHR36786:SF1">
    <property type="entry name" value="2-ISOPROPYLMALATE SYNTHASE"/>
    <property type="match status" value="1"/>
</dbReference>
<dbReference type="InterPro" id="IPR056714">
    <property type="entry name" value="DUF7812"/>
</dbReference>
<evidence type="ECO:0000313" key="4">
    <source>
        <dbReference type="Proteomes" id="UP001341840"/>
    </source>
</evidence>
<feature type="compositionally biased region" description="Basic residues" evidence="1">
    <location>
        <begin position="647"/>
        <end position="675"/>
    </location>
</feature>
<organism evidence="3 4">
    <name type="scientific">Stylosanthes scabra</name>
    <dbReference type="NCBI Taxonomy" id="79078"/>
    <lineage>
        <taxon>Eukaryota</taxon>
        <taxon>Viridiplantae</taxon>
        <taxon>Streptophyta</taxon>
        <taxon>Embryophyta</taxon>
        <taxon>Tracheophyta</taxon>
        <taxon>Spermatophyta</taxon>
        <taxon>Magnoliopsida</taxon>
        <taxon>eudicotyledons</taxon>
        <taxon>Gunneridae</taxon>
        <taxon>Pentapetalae</taxon>
        <taxon>rosids</taxon>
        <taxon>fabids</taxon>
        <taxon>Fabales</taxon>
        <taxon>Fabaceae</taxon>
        <taxon>Papilionoideae</taxon>
        <taxon>50 kb inversion clade</taxon>
        <taxon>dalbergioids sensu lato</taxon>
        <taxon>Dalbergieae</taxon>
        <taxon>Pterocarpus clade</taxon>
        <taxon>Stylosanthes</taxon>
    </lineage>
</organism>
<name>A0ABU6S6V6_9FABA</name>
<feature type="domain" description="DUF7812" evidence="2">
    <location>
        <begin position="67"/>
        <end position="525"/>
    </location>
</feature>
<accession>A0ABU6S6V6</accession>
<dbReference type="Pfam" id="PF25104">
    <property type="entry name" value="DUF7812"/>
    <property type="match status" value="1"/>
</dbReference>
<protein>
    <recommendedName>
        <fullName evidence="2">DUF7812 domain-containing protein</fullName>
    </recommendedName>
</protein>
<dbReference type="EMBL" id="JASCZI010060463">
    <property type="protein sequence ID" value="MED6132175.1"/>
    <property type="molecule type" value="Genomic_DNA"/>
</dbReference>
<evidence type="ECO:0000256" key="1">
    <source>
        <dbReference type="SAM" id="MobiDB-lite"/>
    </source>
</evidence>